<gene>
    <name evidence="2" type="ORF">C481_15955</name>
</gene>
<dbReference type="Proteomes" id="UP000011554">
    <property type="component" value="Unassembled WGS sequence"/>
</dbReference>
<organism evidence="2 3">
    <name type="scientific">Natrialba asiatica (strain ATCC 700177 / DSM 12278 / JCM 9576 / FERM P-10747 / NBRC 102637 / 172P1)</name>
    <dbReference type="NCBI Taxonomy" id="29540"/>
    <lineage>
        <taxon>Archaea</taxon>
        <taxon>Methanobacteriati</taxon>
        <taxon>Methanobacteriota</taxon>
        <taxon>Stenosarchaea group</taxon>
        <taxon>Halobacteria</taxon>
        <taxon>Halobacteriales</taxon>
        <taxon>Natrialbaceae</taxon>
        <taxon>Natrialba</taxon>
    </lineage>
</organism>
<accession>M0AKV0</accession>
<dbReference type="PATRIC" id="fig|29540.5.peg.3254"/>
<dbReference type="EMBL" id="AOIO01000034">
    <property type="protein sequence ID" value="ELY99360.1"/>
    <property type="molecule type" value="Genomic_DNA"/>
</dbReference>
<dbReference type="RefSeq" id="WP_006110263.1">
    <property type="nucleotide sequence ID" value="NZ_AOIO01000034.1"/>
</dbReference>
<name>M0AKV0_NATA1</name>
<proteinExistence type="predicted"/>
<keyword evidence="1" id="KW-0472">Membrane</keyword>
<evidence type="ECO:0000256" key="1">
    <source>
        <dbReference type="SAM" id="Phobius"/>
    </source>
</evidence>
<evidence type="ECO:0008006" key="4">
    <source>
        <dbReference type="Google" id="ProtNLM"/>
    </source>
</evidence>
<protein>
    <recommendedName>
        <fullName evidence="4">Amino acid permease</fullName>
    </recommendedName>
</protein>
<evidence type="ECO:0000313" key="3">
    <source>
        <dbReference type="Proteomes" id="UP000011554"/>
    </source>
</evidence>
<dbReference type="STRING" id="29540.C481_15955"/>
<dbReference type="eggNOG" id="arCOG11368">
    <property type="taxonomic scope" value="Archaea"/>
</dbReference>
<comment type="caution">
    <text evidence="2">The sequence shown here is derived from an EMBL/GenBank/DDBJ whole genome shotgun (WGS) entry which is preliminary data.</text>
</comment>
<reference evidence="2 3" key="1">
    <citation type="journal article" date="2014" name="PLoS Genet.">
        <title>Phylogenetically driven sequencing of extremely halophilic archaea reveals strategies for static and dynamic osmo-response.</title>
        <authorList>
            <person name="Becker E.A."/>
            <person name="Seitzer P.M."/>
            <person name="Tritt A."/>
            <person name="Larsen D."/>
            <person name="Krusor M."/>
            <person name="Yao A.I."/>
            <person name="Wu D."/>
            <person name="Madern D."/>
            <person name="Eisen J.A."/>
            <person name="Darling A.E."/>
            <person name="Facciotti M.T."/>
        </authorList>
    </citation>
    <scope>NUCLEOTIDE SEQUENCE [LARGE SCALE GENOMIC DNA]</scope>
    <source>
        <strain evidence="2 3">DSM 12278</strain>
    </source>
</reference>
<dbReference type="AlphaFoldDB" id="M0AKV0"/>
<keyword evidence="3" id="KW-1185">Reference proteome</keyword>
<feature type="transmembrane region" description="Helical" evidence="1">
    <location>
        <begin position="46"/>
        <end position="67"/>
    </location>
</feature>
<dbReference type="OrthoDB" id="203696at2157"/>
<keyword evidence="1" id="KW-0812">Transmembrane</keyword>
<keyword evidence="1" id="KW-1133">Transmembrane helix</keyword>
<sequence>MSDRHEPNAAPFEDGPVTPERLGTVISLVGIGVFTSVDHTSLNSPAIGAFGGCYVGSAIVLFLPLLLRAGSNGGFEAMAPTG</sequence>
<evidence type="ECO:0000313" key="2">
    <source>
        <dbReference type="EMBL" id="ELY99360.1"/>
    </source>
</evidence>